<evidence type="ECO:0000313" key="1">
    <source>
        <dbReference type="EMBL" id="QYS93752.1"/>
    </source>
</evidence>
<proteinExistence type="predicted"/>
<evidence type="ECO:0000313" key="2">
    <source>
        <dbReference type="Proteomes" id="UP000826661"/>
    </source>
</evidence>
<dbReference type="EMBL" id="CP075864">
    <property type="protein sequence ID" value="QYS93752.1"/>
    <property type="molecule type" value="Genomic_DNA"/>
</dbReference>
<gene>
    <name evidence="1" type="ORF">H0G86_001121</name>
</gene>
<dbReference type="AlphaFoldDB" id="A0A8G0PAW3"/>
<name>A0A8G0PAW3_9HYPO</name>
<sequence>MALDCLPLLDRVLSPLVTLLGSEQCQKFGSCTSGICVDRVQVCSVGRIKRPALSEARYHYCTLRPSSSEEEGSLGCVSKHASTGPSNTLGNIYALRSSTCCFYSTEHGAWSAVVSSKIAPSGISLTFDYIVAFLMLVSSHLGIDRLLDSMTSCVLLSPAKVPRQVPFLPDLSRETVLSIRNSLLGDFFIRDSLDAESTTVARESIDQGANNGGRVVYGYLPPALDSGSYNDPWFLDGIPSSS</sequence>
<organism evidence="1 2">
    <name type="scientific">Trichoderma simmonsii</name>
    <dbReference type="NCBI Taxonomy" id="1491479"/>
    <lineage>
        <taxon>Eukaryota</taxon>
        <taxon>Fungi</taxon>
        <taxon>Dikarya</taxon>
        <taxon>Ascomycota</taxon>
        <taxon>Pezizomycotina</taxon>
        <taxon>Sordariomycetes</taxon>
        <taxon>Hypocreomycetidae</taxon>
        <taxon>Hypocreales</taxon>
        <taxon>Hypocreaceae</taxon>
        <taxon>Trichoderma</taxon>
    </lineage>
</organism>
<reference evidence="1 2" key="1">
    <citation type="journal article" date="2021" name="BMC Genomics">
        <title>Telomere-to-telomere genome assembly of asparaginase-producing Trichoderma simmonsii.</title>
        <authorList>
            <person name="Chung D."/>
            <person name="Kwon Y.M."/>
            <person name="Yang Y."/>
        </authorList>
    </citation>
    <scope>NUCLEOTIDE SEQUENCE [LARGE SCALE GENOMIC DNA]</scope>
    <source>
        <strain evidence="1 2">GH-Sj1</strain>
    </source>
</reference>
<accession>A0A8G0PAW3</accession>
<keyword evidence="2" id="KW-1185">Reference proteome</keyword>
<dbReference type="Proteomes" id="UP000826661">
    <property type="component" value="Chromosome I"/>
</dbReference>
<protein>
    <submittedName>
        <fullName evidence="1">Uncharacterized protein</fullName>
    </submittedName>
</protein>